<dbReference type="RefSeq" id="WP_127085489.1">
    <property type="nucleotide sequence ID" value="NZ_RSCL01000023.1"/>
</dbReference>
<reference evidence="1" key="1">
    <citation type="submission" date="2018-12" db="EMBL/GenBank/DDBJ databases">
        <authorList>
            <person name="Will S."/>
            <person name="Neumann-Schaal M."/>
            <person name="Henke P."/>
        </authorList>
    </citation>
    <scope>NUCLEOTIDE SEQUENCE</scope>
    <source>
        <strain evidence="1">PCC 7102</strain>
    </source>
</reference>
<proteinExistence type="predicted"/>
<name>A0A3S1CZ14_9CYAN</name>
<dbReference type="Proteomes" id="UP000271624">
    <property type="component" value="Unassembled WGS sequence"/>
</dbReference>
<organism evidence="1 2">
    <name type="scientific">Dulcicalothrix desertica PCC 7102</name>
    <dbReference type="NCBI Taxonomy" id="232991"/>
    <lineage>
        <taxon>Bacteria</taxon>
        <taxon>Bacillati</taxon>
        <taxon>Cyanobacteriota</taxon>
        <taxon>Cyanophyceae</taxon>
        <taxon>Nostocales</taxon>
        <taxon>Calotrichaceae</taxon>
        <taxon>Dulcicalothrix</taxon>
    </lineage>
</organism>
<accession>A0A3S1CZ14</accession>
<dbReference type="EMBL" id="RSCL01000023">
    <property type="protein sequence ID" value="RUT00621.1"/>
    <property type="molecule type" value="Genomic_DNA"/>
</dbReference>
<keyword evidence="2" id="KW-1185">Reference proteome</keyword>
<dbReference type="AlphaFoldDB" id="A0A3S1CZ14"/>
<reference evidence="1" key="2">
    <citation type="journal article" date="2019" name="Genome Biol. Evol.">
        <title>Day and night: Metabolic profiles and evolutionary relationships of six axenic non-marine cyanobacteria.</title>
        <authorList>
            <person name="Will S.E."/>
            <person name="Henke P."/>
            <person name="Boedeker C."/>
            <person name="Huang S."/>
            <person name="Brinkmann H."/>
            <person name="Rohde M."/>
            <person name="Jarek M."/>
            <person name="Friedl T."/>
            <person name="Seufert S."/>
            <person name="Schumacher M."/>
            <person name="Overmann J."/>
            <person name="Neumann-Schaal M."/>
            <person name="Petersen J."/>
        </authorList>
    </citation>
    <scope>NUCLEOTIDE SEQUENCE [LARGE SCALE GENOMIC DNA]</scope>
    <source>
        <strain evidence="1">PCC 7102</strain>
    </source>
</reference>
<dbReference type="OrthoDB" id="573320at2"/>
<evidence type="ECO:0000313" key="2">
    <source>
        <dbReference type="Proteomes" id="UP000271624"/>
    </source>
</evidence>
<evidence type="ECO:0000313" key="1">
    <source>
        <dbReference type="EMBL" id="RUT00621.1"/>
    </source>
</evidence>
<sequence>MRKQEVMGSVDENGLLYLDEPLAVTKHSRVKVIVQFVEDEIDSDLESKESILNSLRTSLQQAKVGKTRPISKLWDDIDAE</sequence>
<protein>
    <submittedName>
        <fullName evidence="1">Uncharacterized protein</fullName>
    </submittedName>
</protein>
<comment type="caution">
    <text evidence="1">The sequence shown here is derived from an EMBL/GenBank/DDBJ whole genome shotgun (WGS) entry which is preliminary data.</text>
</comment>
<gene>
    <name evidence="1" type="ORF">DSM106972_073920</name>
</gene>